<keyword evidence="1 3" id="KW-0808">Transferase</keyword>
<gene>
    <name evidence="3" type="ORF">ENN04_07670</name>
</gene>
<dbReference type="SUPFAM" id="SSF55729">
    <property type="entry name" value="Acyl-CoA N-acyltransferases (Nat)"/>
    <property type="match status" value="1"/>
</dbReference>
<accession>A0A7C5WZQ9</accession>
<evidence type="ECO:0000256" key="1">
    <source>
        <dbReference type="ARBA" id="ARBA00022679"/>
    </source>
</evidence>
<dbReference type="Gene3D" id="3.40.630.30">
    <property type="match status" value="1"/>
</dbReference>
<dbReference type="AlphaFoldDB" id="A0A7C5WZQ9"/>
<dbReference type="PANTHER" id="PTHR13947:SF37">
    <property type="entry name" value="LD18367P"/>
    <property type="match status" value="1"/>
</dbReference>
<comment type="caution">
    <text evidence="3">The sequence shown here is derived from an EMBL/GenBank/DDBJ whole genome shotgun (WGS) entry which is preliminary data.</text>
</comment>
<dbReference type="EMBL" id="DSAC01000095">
    <property type="protein sequence ID" value="HHO74490.1"/>
    <property type="molecule type" value="Genomic_DNA"/>
</dbReference>
<name>A0A7C5WZQ9_9AQUI</name>
<dbReference type="GO" id="GO:0008080">
    <property type="term" value="F:N-acetyltransferase activity"/>
    <property type="evidence" value="ECO:0007669"/>
    <property type="project" value="InterPro"/>
</dbReference>
<dbReference type="CDD" id="cd04301">
    <property type="entry name" value="NAT_SF"/>
    <property type="match status" value="1"/>
</dbReference>
<sequence length="133" mass="14746">MVRPANWQEVGHLVRASYEEQGIGANPSPAHGYLAYEEDGKVVACQGWRNLGWLYAELCHLYVMPSHRKRGIAKKLVQEAINRLSAKVILSTVLETNKVSQAVLRKCGFQTVGTCSSPISGRTLLVFAYVKTE</sequence>
<organism evidence="3">
    <name type="scientific">Thermocrinis ruber</name>
    <dbReference type="NCBI Taxonomy" id="75906"/>
    <lineage>
        <taxon>Bacteria</taxon>
        <taxon>Pseudomonadati</taxon>
        <taxon>Aquificota</taxon>
        <taxon>Aquificia</taxon>
        <taxon>Aquificales</taxon>
        <taxon>Aquificaceae</taxon>
        <taxon>Thermocrinis</taxon>
    </lineage>
</organism>
<dbReference type="InterPro" id="IPR000182">
    <property type="entry name" value="GNAT_dom"/>
</dbReference>
<reference evidence="3" key="1">
    <citation type="journal article" date="2020" name="mSystems">
        <title>Genome- and Community-Level Interaction Insights into Carbon Utilization and Element Cycling Functions of Hydrothermarchaeota in Hydrothermal Sediment.</title>
        <authorList>
            <person name="Zhou Z."/>
            <person name="Liu Y."/>
            <person name="Xu W."/>
            <person name="Pan J."/>
            <person name="Luo Z.H."/>
            <person name="Li M."/>
        </authorList>
    </citation>
    <scope>NUCLEOTIDE SEQUENCE [LARGE SCALE GENOMIC DNA]</scope>
    <source>
        <strain evidence="3">SpSt-114</strain>
    </source>
</reference>
<protein>
    <submittedName>
        <fullName evidence="3">GNAT family N-acetyltransferase</fullName>
    </submittedName>
</protein>
<proteinExistence type="predicted"/>
<dbReference type="InterPro" id="IPR050769">
    <property type="entry name" value="NAT_camello-type"/>
</dbReference>
<feature type="domain" description="N-acetyltransferase" evidence="2">
    <location>
        <begin position="1"/>
        <end position="133"/>
    </location>
</feature>
<dbReference type="InterPro" id="IPR016181">
    <property type="entry name" value="Acyl_CoA_acyltransferase"/>
</dbReference>
<dbReference type="PROSITE" id="PS51186">
    <property type="entry name" value="GNAT"/>
    <property type="match status" value="1"/>
</dbReference>
<evidence type="ECO:0000313" key="3">
    <source>
        <dbReference type="EMBL" id="HHO74490.1"/>
    </source>
</evidence>
<dbReference type="PANTHER" id="PTHR13947">
    <property type="entry name" value="GNAT FAMILY N-ACETYLTRANSFERASE"/>
    <property type="match status" value="1"/>
</dbReference>
<evidence type="ECO:0000259" key="2">
    <source>
        <dbReference type="PROSITE" id="PS51186"/>
    </source>
</evidence>
<dbReference type="Pfam" id="PF00583">
    <property type="entry name" value="Acetyltransf_1"/>
    <property type="match status" value="1"/>
</dbReference>